<protein>
    <submittedName>
        <fullName evidence="1">Uncharacterized protein</fullName>
    </submittedName>
</protein>
<evidence type="ECO:0000313" key="1">
    <source>
        <dbReference type="EMBL" id="JAD60340.1"/>
    </source>
</evidence>
<organism evidence="1">
    <name type="scientific">Arundo donax</name>
    <name type="common">Giant reed</name>
    <name type="synonym">Donax arundinaceus</name>
    <dbReference type="NCBI Taxonomy" id="35708"/>
    <lineage>
        <taxon>Eukaryota</taxon>
        <taxon>Viridiplantae</taxon>
        <taxon>Streptophyta</taxon>
        <taxon>Embryophyta</taxon>
        <taxon>Tracheophyta</taxon>
        <taxon>Spermatophyta</taxon>
        <taxon>Magnoliopsida</taxon>
        <taxon>Liliopsida</taxon>
        <taxon>Poales</taxon>
        <taxon>Poaceae</taxon>
        <taxon>PACMAD clade</taxon>
        <taxon>Arundinoideae</taxon>
        <taxon>Arundineae</taxon>
        <taxon>Arundo</taxon>
    </lineage>
</organism>
<proteinExistence type="predicted"/>
<sequence>MQGEKIDNLNPAIFHSYIKSWK</sequence>
<accession>A0A0A9BGI2</accession>
<dbReference type="AlphaFoldDB" id="A0A0A9BGI2"/>
<dbReference type="EMBL" id="GBRH01237555">
    <property type="protein sequence ID" value="JAD60340.1"/>
    <property type="molecule type" value="Transcribed_RNA"/>
</dbReference>
<name>A0A0A9BGI2_ARUDO</name>
<reference evidence="1" key="1">
    <citation type="submission" date="2014-09" db="EMBL/GenBank/DDBJ databases">
        <authorList>
            <person name="Magalhaes I.L.F."/>
            <person name="Oliveira U."/>
            <person name="Santos F.R."/>
            <person name="Vidigal T.H.D.A."/>
            <person name="Brescovit A.D."/>
            <person name="Santos A.J."/>
        </authorList>
    </citation>
    <scope>NUCLEOTIDE SEQUENCE</scope>
    <source>
        <tissue evidence="1">Shoot tissue taken approximately 20 cm above the soil surface</tissue>
    </source>
</reference>
<reference evidence="1" key="2">
    <citation type="journal article" date="2015" name="Data Brief">
        <title>Shoot transcriptome of the giant reed, Arundo donax.</title>
        <authorList>
            <person name="Barrero R.A."/>
            <person name="Guerrero F.D."/>
            <person name="Moolhuijzen P."/>
            <person name="Goolsby J.A."/>
            <person name="Tidwell J."/>
            <person name="Bellgard S.E."/>
            <person name="Bellgard M.I."/>
        </authorList>
    </citation>
    <scope>NUCLEOTIDE SEQUENCE</scope>
    <source>
        <tissue evidence="1">Shoot tissue taken approximately 20 cm above the soil surface</tissue>
    </source>
</reference>